<dbReference type="EMBL" id="MU826352">
    <property type="protein sequence ID" value="KAJ7380646.1"/>
    <property type="molecule type" value="Genomic_DNA"/>
</dbReference>
<evidence type="ECO:0000313" key="3">
    <source>
        <dbReference type="Proteomes" id="UP001163046"/>
    </source>
</evidence>
<dbReference type="Gene3D" id="2.150.10.10">
    <property type="entry name" value="Serralysin-like metalloprotease, C-terminal"/>
    <property type="match status" value="1"/>
</dbReference>
<dbReference type="Proteomes" id="UP001163046">
    <property type="component" value="Unassembled WGS sequence"/>
</dbReference>
<proteinExistence type="predicted"/>
<name>A0A9W9ZFP2_9CNID</name>
<sequence>MADKSGKRKNTVSSTKSTASSSKSTASSSKSTVSSSKSTASSSKSAASSNESTVSPVKSTASSIESTATRIIAEPTTPPKRYGNESIIAYVHQLSPVQLKLSTLSSLKRASRVTSMFQLEIILSRCNEWENVTLNGKVVWVGDTSIVGAKELKLAEATFADSTGSIVVDVWEKHIPMIENGKVYRVTPVQVRSWAGKKKLTTTVHSVITVITDETLSKVFVSEEHLTEQCNEISVKVPNIHSVQSVEKFIHCLNKYCSRRLIRPSSTKIVHCDRCGYSTRSANCTEQLCVKVVIELDGQEIHLTAFQNVLNSIFEGQGTCTLSATEVSEKLLLLEEINIKYNSETQIITELQL</sequence>
<keyword evidence="3" id="KW-1185">Reference proteome</keyword>
<feature type="compositionally biased region" description="Low complexity" evidence="1">
    <location>
        <begin position="11"/>
        <end position="55"/>
    </location>
</feature>
<gene>
    <name evidence="2" type="ORF">OS493_007011</name>
</gene>
<feature type="region of interest" description="Disordered" evidence="1">
    <location>
        <begin position="1"/>
        <end position="61"/>
    </location>
</feature>
<dbReference type="InterPro" id="IPR012340">
    <property type="entry name" value="NA-bd_OB-fold"/>
</dbReference>
<dbReference type="OrthoDB" id="5986399at2759"/>
<evidence type="ECO:0008006" key="4">
    <source>
        <dbReference type="Google" id="ProtNLM"/>
    </source>
</evidence>
<dbReference type="AlphaFoldDB" id="A0A9W9ZFP2"/>
<accession>A0A9W9ZFP2</accession>
<evidence type="ECO:0000313" key="2">
    <source>
        <dbReference type="EMBL" id="KAJ7380646.1"/>
    </source>
</evidence>
<evidence type="ECO:0000256" key="1">
    <source>
        <dbReference type="SAM" id="MobiDB-lite"/>
    </source>
</evidence>
<dbReference type="SUPFAM" id="SSF50249">
    <property type="entry name" value="Nucleic acid-binding proteins"/>
    <property type="match status" value="1"/>
</dbReference>
<reference evidence="2" key="1">
    <citation type="submission" date="2023-01" db="EMBL/GenBank/DDBJ databases">
        <title>Genome assembly of the deep-sea coral Lophelia pertusa.</title>
        <authorList>
            <person name="Herrera S."/>
            <person name="Cordes E."/>
        </authorList>
    </citation>
    <scope>NUCLEOTIDE SEQUENCE</scope>
    <source>
        <strain evidence="2">USNM1676648</strain>
        <tissue evidence="2">Polyp</tissue>
    </source>
</reference>
<dbReference type="Gene3D" id="2.40.50.140">
    <property type="entry name" value="Nucleic acid-binding proteins"/>
    <property type="match status" value="1"/>
</dbReference>
<dbReference type="InterPro" id="IPR011049">
    <property type="entry name" value="Serralysin-like_metalloprot_C"/>
</dbReference>
<comment type="caution">
    <text evidence="2">The sequence shown here is derived from an EMBL/GenBank/DDBJ whole genome shotgun (WGS) entry which is preliminary data.</text>
</comment>
<feature type="compositionally biased region" description="Basic residues" evidence="1">
    <location>
        <begin position="1"/>
        <end position="10"/>
    </location>
</feature>
<protein>
    <recommendedName>
        <fullName evidence="4">Replication factor A C-terminal domain-containing protein</fullName>
    </recommendedName>
</protein>
<organism evidence="2 3">
    <name type="scientific">Desmophyllum pertusum</name>
    <dbReference type="NCBI Taxonomy" id="174260"/>
    <lineage>
        <taxon>Eukaryota</taxon>
        <taxon>Metazoa</taxon>
        <taxon>Cnidaria</taxon>
        <taxon>Anthozoa</taxon>
        <taxon>Hexacorallia</taxon>
        <taxon>Scleractinia</taxon>
        <taxon>Caryophylliina</taxon>
        <taxon>Caryophylliidae</taxon>
        <taxon>Desmophyllum</taxon>
    </lineage>
</organism>